<protein>
    <submittedName>
        <fullName evidence="1">Uncharacterized protein</fullName>
    </submittedName>
</protein>
<keyword evidence="2" id="KW-1185">Reference proteome</keyword>
<evidence type="ECO:0000313" key="2">
    <source>
        <dbReference type="Proteomes" id="UP000799324"/>
    </source>
</evidence>
<accession>A0A6A6T2M2</accession>
<gene>
    <name evidence="1" type="ORF">K491DRAFT_694089</name>
</gene>
<dbReference type="EMBL" id="MU004369">
    <property type="protein sequence ID" value="KAF2654136.1"/>
    <property type="molecule type" value="Genomic_DNA"/>
</dbReference>
<name>A0A6A6T2M2_9PLEO</name>
<reference evidence="1" key="1">
    <citation type="journal article" date="2020" name="Stud. Mycol.">
        <title>101 Dothideomycetes genomes: a test case for predicting lifestyles and emergence of pathogens.</title>
        <authorList>
            <person name="Haridas S."/>
            <person name="Albert R."/>
            <person name="Binder M."/>
            <person name="Bloem J."/>
            <person name="Labutti K."/>
            <person name="Salamov A."/>
            <person name="Andreopoulos B."/>
            <person name="Baker S."/>
            <person name="Barry K."/>
            <person name="Bills G."/>
            <person name="Bluhm B."/>
            <person name="Cannon C."/>
            <person name="Castanera R."/>
            <person name="Culley D."/>
            <person name="Daum C."/>
            <person name="Ezra D."/>
            <person name="Gonzalez J."/>
            <person name="Henrissat B."/>
            <person name="Kuo A."/>
            <person name="Liang C."/>
            <person name="Lipzen A."/>
            <person name="Lutzoni F."/>
            <person name="Magnuson J."/>
            <person name="Mondo S."/>
            <person name="Nolan M."/>
            <person name="Ohm R."/>
            <person name="Pangilinan J."/>
            <person name="Park H.-J."/>
            <person name="Ramirez L."/>
            <person name="Alfaro M."/>
            <person name="Sun H."/>
            <person name="Tritt A."/>
            <person name="Yoshinaga Y."/>
            <person name="Zwiers L.-H."/>
            <person name="Turgeon B."/>
            <person name="Goodwin S."/>
            <person name="Spatafora J."/>
            <person name="Crous P."/>
            <person name="Grigoriev I."/>
        </authorList>
    </citation>
    <scope>NUCLEOTIDE SEQUENCE</scope>
    <source>
        <strain evidence="1">CBS 122681</strain>
    </source>
</reference>
<evidence type="ECO:0000313" key="1">
    <source>
        <dbReference type="EMBL" id="KAF2654136.1"/>
    </source>
</evidence>
<organism evidence="1 2">
    <name type="scientific">Lophiostoma macrostomum CBS 122681</name>
    <dbReference type="NCBI Taxonomy" id="1314788"/>
    <lineage>
        <taxon>Eukaryota</taxon>
        <taxon>Fungi</taxon>
        <taxon>Dikarya</taxon>
        <taxon>Ascomycota</taxon>
        <taxon>Pezizomycotina</taxon>
        <taxon>Dothideomycetes</taxon>
        <taxon>Pleosporomycetidae</taxon>
        <taxon>Pleosporales</taxon>
        <taxon>Lophiostomataceae</taxon>
        <taxon>Lophiostoma</taxon>
    </lineage>
</organism>
<dbReference type="AlphaFoldDB" id="A0A6A6T2M2"/>
<proteinExistence type="predicted"/>
<sequence>MARSVVSGWRCGAYLTNSMEYAYATKEHRCASKIPSTYIRFHVWLLSLSLSLSFSRSRTTSGLLLASLLVTSLRLACLASLFR</sequence>
<dbReference type="Proteomes" id="UP000799324">
    <property type="component" value="Unassembled WGS sequence"/>
</dbReference>